<dbReference type="OrthoDB" id="1441565at2"/>
<sequence length="226" mass="25875">MKVKNVILSFCLGLSSLVYSQHYDLVEAKDIIKNNDKRFLQLPENKIPEAQFLGKVVVSDAVPEQQENFKAIYNKAKITGANAFRMEFPENIDGTPRKNIYNYTVLLYYYKFAFGENQEENHKVYIIGLNKDTKIKLNGKRIEIPANHYLKINLTKDITDISTGGFLGSRIRLQSKEKYQAPLYFTTKAFNIKAGGKMNFQTGDIIRLDDSLAQFLLAIDSEIDEI</sequence>
<keyword evidence="2" id="KW-1185">Reference proteome</keyword>
<reference evidence="1 2" key="1">
    <citation type="submission" date="2016-10" db="EMBL/GenBank/DDBJ databases">
        <authorList>
            <person name="de Groot N.N."/>
        </authorList>
    </citation>
    <scope>NUCLEOTIDE SEQUENCE [LARGE SCALE GENOMIC DNA]</scope>
    <source>
        <strain evidence="1 2">DSM 24015</strain>
    </source>
</reference>
<evidence type="ECO:0000313" key="1">
    <source>
        <dbReference type="EMBL" id="SDE51679.1"/>
    </source>
</evidence>
<proteinExistence type="predicted"/>
<dbReference type="AlphaFoldDB" id="A0A1G7DJI5"/>
<evidence type="ECO:0000313" key="2">
    <source>
        <dbReference type="Proteomes" id="UP000198517"/>
    </source>
</evidence>
<dbReference type="STRING" id="1071918.SAMN05421544_11148"/>
<protein>
    <submittedName>
        <fullName evidence="1">Uncharacterized protein</fullName>
    </submittedName>
</protein>
<name>A0A1G7DJI5_9FLAO</name>
<gene>
    <name evidence="1" type="ORF">SAMN05421544_11148</name>
</gene>
<dbReference type="RefSeq" id="WP_092736931.1">
    <property type="nucleotide sequence ID" value="NZ_FNAS01000011.1"/>
</dbReference>
<organism evidence="1 2">
    <name type="scientific">Riemerella columbipharyngis</name>
    <dbReference type="NCBI Taxonomy" id="1071918"/>
    <lineage>
        <taxon>Bacteria</taxon>
        <taxon>Pseudomonadati</taxon>
        <taxon>Bacteroidota</taxon>
        <taxon>Flavobacteriia</taxon>
        <taxon>Flavobacteriales</taxon>
        <taxon>Weeksellaceae</taxon>
        <taxon>Riemerella</taxon>
    </lineage>
</organism>
<dbReference type="EMBL" id="FNAS01000011">
    <property type="protein sequence ID" value="SDE51679.1"/>
    <property type="molecule type" value="Genomic_DNA"/>
</dbReference>
<accession>A0A1G7DJI5</accession>
<dbReference type="Proteomes" id="UP000198517">
    <property type="component" value="Unassembled WGS sequence"/>
</dbReference>